<dbReference type="OrthoDB" id="3483392at2"/>
<dbReference type="EMBL" id="WUTW01000010">
    <property type="protein sequence ID" value="MXQ67987.1"/>
    <property type="molecule type" value="Genomic_DNA"/>
</dbReference>
<dbReference type="AlphaFoldDB" id="A0A6I4WCQ1"/>
<dbReference type="Proteomes" id="UP000431901">
    <property type="component" value="Unassembled WGS sequence"/>
</dbReference>
<proteinExistence type="predicted"/>
<evidence type="ECO:0000313" key="3">
    <source>
        <dbReference type="Proteomes" id="UP000431901"/>
    </source>
</evidence>
<keyword evidence="3" id="KW-1185">Reference proteome</keyword>
<gene>
    <name evidence="2" type="ORF">GQ466_28620</name>
</gene>
<dbReference type="Pfam" id="PF04149">
    <property type="entry name" value="DUF397"/>
    <property type="match status" value="1"/>
</dbReference>
<feature type="domain" description="DUF397" evidence="1">
    <location>
        <begin position="7"/>
        <end position="59"/>
    </location>
</feature>
<evidence type="ECO:0000259" key="1">
    <source>
        <dbReference type="Pfam" id="PF04149"/>
    </source>
</evidence>
<evidence type="ECO:0000313" key="2">
    <source>
        <dbReference type="EMBL" id="MXQ67987.1"/>
    </source>
</evidence>
<sequence>MDLTNVRWRKASRSDDRGGACIELANVPHTVAVRDSKDPEGPKLVVARADFRRFATAVRGI</sequence>
<reference evidence="2 3" key="1">
    <citation type="submission" date="2019-12" db="EMBL/GenBank/DDBJ databases">
        <title>Nocardia macrotermitis sp. nov. and Nocardia aurantia sp. nov., isolated from the gut of the fungus growing-termite Macrotermes natalensis.</title>
        <authorList>
            <person name="Christine B."/>
            <person name="Rene B."/>
        </authorList>
    </citation>
    <scope>NUCLEOTIDE SEQUENCE [LARGE SCALE GENOMIC DNA]</scope>
    <source>
        <strain evidence="2 3">DSM 102126</strain>
    </source>
</reference>
<comment type="caution">
    <text evidence="2">The sequence shown here is derived from an EMBL/GenBank/DDBJ whole genome shotgun (WGS) entry which is preliminary data.</text>
</comment>
<organism evidence="2 3">
    <name type="scientific">Actinomadura rayongensis</name>
    <dbReference type="NCBI Taxonomy" id="1429076"/>
    <lineage>
        <taxon>Bacteria</taxon>
        <taxon>Bacillati</taxon>
        <taxon>Actinomycetota</taxon>
        <taxon>Actinomycetes</taxon>
        <taxon>Streptosporangiales</taxon>
        <taxon>Thermomonosporaceae</taxon>
        <taxon>Actinomadura</taxon>
    </lineage>
</organism>
<accession>A0A6I4WCQ1</accession>
<dbReference type="InterPro" id="IPR007278">
    <property type="entry name" value="DUF397"/>
</dbReference>
<protein>
    <submittedName>
        <fullName evidence="2">DUF397 domain-containing protein</fullName>
    </submittedName>
</protein>
<name>A0A6I4WCQ1_9ACTN</name>
<dbReference type="RefSeq" id="WP_161106182.1">
    <property type="nucleotide sequence ID" value="NZ_JBHLYI010000021.1"/>
</dbReference>